<dbReference type="PANTHER" id="PTHR11819:SF195">
    <property type="entry name" value="SODIUM_GLUCOSE COTRANSPORTER 4"/>
    <property type="match status" value="1"/>
</dbReference>
<evidence type="ECO:0000256" key="6">
    <source>
        <dbReference type="ARBA" id="ARBA00023136"/>
    </source>
</evidence>
<feature type="transmembrane region" description="Helical" evidence="7">
    <location>
        <begin position="47"/>
        <end position="69"/>
    </location>
</feature>
<sequence length="2481" mass="285641">MSVFLHWADFSAIIGYFCIVIGIGIWSSCQNRGSVDGYFLARRSMHFIPVGASLFASNIGSGHFIGLAGSGGASGFGTATFELSALAVLIILGWVFLPVYISLKVSTMPEYIKKRFGGDRIRIYLSVLSLILYIFTKISADLFSGALFIKLAMDLDLYVSIGILLFISALFTIGGGATAVIWFCKSRWLTKFVSSIRDIDSDFPWPGMSLGLLISSIWYWCSDQVIVQRALAAKNLTHAKAGCILAGYLKFLPLFLMVLPGMVGRVLFPNEVGCSDPLECKLLCGNEGGCSNVAYPKLVIELMPPGARGLMLAVMMAALMSSLTSIFNSSSAIFTMDIWRRIRPKSKDWELMIVGRLFVIILVVISILWIPIIQASQGSRLFDYIQAITSYLAPPVCAIYVQAIFFKRINEPGAFWSLMIGLFVGMVRFIWQFSYEEPPCAKSHLDKRPTLISKVHYLHFGIILFVITVVSSWAISLLTRPIPDKYIKRLTYFTINDEEEAIEIKDGKGIFGNFCVGANLSESETDNEEEKNIPIIEEHTKIGDILGETSPSGFKKAMLWICGIESSLHSENENSNNNKNHNKIDTSIDQDKFYAKLCNVNAVVAIALRRMNIRKYIDILRGNFQNVTEKKSKTVKIFLSSTFSDTHAERDYLIQNIYPKLREYCQKTYGLEFQIYDMRWGISNEITNSHLTTSVCLNEIKNCQKYSVGPNFIAFLSHRYGSRGLPAEIESKEFEILKNEIHNSNSYTVRFEFREKMFEIIIENLLNSCYELDKNLTPECYRLKHIDKIIPHYNENNKSHSKAWSILERELGSLLRKAADSCFEKKLISKISHESYFISVTEKEIYDGILTAKNINNNVLYFQREIDNLEEKIEANVSLARRFTELDSNNKIDESVKVLLDDLKNKKIPSKLPESNIFKFKVKWNSSNGISLKTHEEYIRNFGETFYEQVKRLIDKNQQLTANLILFNDQDVELLNEVTDHASFCNKIISKFHGREDSLNKIKSYLLDVENKKPFVIYGDSGCGKTAILAKMATDMFKIVPDPKNANVLLRFLGTTPTSSDIVKTISSLVNQLKRIFRVSKKAYKITDQSDAQAYLLETLQQINAKYPEKKIYIILDSIDQLNPENYSLDWLIIDLPKNIKMVLSTLPIHGGILENLTYLLNYEENPDNFLKITTLNPELSEIIILDWLNRIDRKISPNQLNTLKDLFFNAKLYPLYLKIIFDIISKWTSFYVPDDGFKKCINIDCSIEYIFRSLEKIHGKMLFSRTIIYMTLFKNGISENEIEDILSLDDDVLYHIFEFHAPPIRKLPIALWARIKNDLKEYMVEKEIDDILVIFWDHRRFIEVANSYYVSKLRAEDRSSILSNVIDFFNETWKHKPKPYKFNEYLTQKFGVKNGEAEATRDTGIQPTIFTDSNGKIRFNKRKLAQLPSFISELNVNLAVTLACEVIYFDFYFLLGLFNTLHLKDIFRELQTLTNASSYESSLNTHKALMEIKILQLCLLECATSMKKYPETCMIPFLSRMLSFNKILPYLTKFMNHYDKESPKFCPLILAHQYLEPPTGEIKLQLENHTHPITHTLLAGENCRFIFTLSNKLNLFDIQSMNDIADIKIPNMEKKIQSFLIFLKSTDFQKKDVLLSDFRGSILLKSCTEIKVINFISEVTINLSFKDKVVSNAFLVNKNCMVVIFEGVNFLEFYDLKSKRIVKNYIFDGNILVSNVSLNKKIVTDLKKMTEIYIALGFDDNKVEIYKLVNSDVTNITTISFNNGIFLKSLDFLYTQLFITFDRFSFILVDYEKNTMKFFSKKYNASNHDQFKLIDYYDNSNLLLGSSKSLFVFNLEKNIFYEVTSNFDEGCFLNKDKVISIKDGSILILKMNFLNETNQMRVSKIVSKDIHYDDITFFYSKNDCLYTASKDSTFKVHQTKMMEYKPDIILGFHQANRQITQLIQIDEDYLISKLLNSNEIHVWNKANGEIASSLVLGSNEVIEQIFISNSILIINTINSDGAYRFILYSFDYKGSEFKFKELRIQEINDIQNYRCFFVDKNGLYIIIFENKSKQIKIHLINSTNAENSKHFKKENLIKVDFSSQLKLTNDISIIECSIISCLNQFLVFFYDENLFYINTKTGSILNSKNLCKHDNDIEYFLSPTNLPVNKFNNLISIEKSDNILMLDNLGSLYFIEYRLKANKIKFFKSKKFKFGCFKVNKNLVLSHELNESKLVCFDLNQVLCERSFKSIYFTIDLNKDGYLSHFGLSLENTYAYTIGNKKKFKFYQFEKIDEKFLKVDKTAELLLYAEVTSVLGARDFISFGMKDRKVVSFLISDKNNLDSTTRRIKKLPRKLEANEILRNKAVVIKEKISGYFEGAYDVANEIQTSVSEIETTIAKTQNLYEKILSINEAKNNWIMDILENDLGYPMKSYISINNKLGDEDNDEKDYWKVIKENDSDRQEVINILKSSSSKSLYKTQNSGHKIAVANNYSSKACLIQ</sequence>
<evidence type="ECO:0000256" key="2">
    <source>
        <dbReference type="ARBA" id="ARBA00006434"/>
    </source>
</evidence>
<dbReference type="NCBIfam" id="TIGR00813">
    <property type="entry name" value="sss"/>
    <property type="match status" value="1"/>
</dbReference>
<protein>
    <submittedName>
        <fullName evidence="10">Uncharacterized protein</fullName>
    </submittedName>
</protein>
<dbReference type="SUPFAM" id="SSF50978">
    <property type="entry name" value="WD40 repeat-like"/>
    <property type="match status" value="1"/>
</dbReference>
<dbReference type="Proteomes" id="UP000663879">
    <property type="component" value="Unassembled WGS sequence"/>
</dbReference>
<dbReference type="CDD" id="cd10329">
    <property type="entry name" value="SLC5sbd_SGLT1-like"/>
    <property type="match status" value="1"/>
</dbReference>
<evidence type="ECO:0000256" key="1">
    <source>
        <dbReference type="ARBA" id="ARBA00004141"/>
    </source>
</evidence>
<feature type="transmembrane region" description="Helical" evidence="7">
    <location>
        <begin position="161"/>
        <end position="183"/>
    </location>
</feature>
<dbReference type="OrthoDB" id="2325716at2759"/>
<dbReference type="InterPro" id="IPR001734">
    <property type="entry name" value="Na/solute_symporter"/>
</dbReference>
<keyword evidence="4" id="KW-0677">Repeat</keyword>
<evidence type="ECO:0000313" key="11">
    <source>
        <dbReference type="Proteomes" id="UP000663879"/>
    </source>
</evidence>
<keyword evidence="5 7" id="KW-1133">Transmembrane helix</keyword>
<dbReference type="GO" id="GO:0005886">
    <property type="term" value="C:plasma membrane"/>
    <property type="evidence" value="ECO:0007669"/>
    <property type="project" value="TreeGrafter"/>
</dbReference>
<comment type="subcellular location">
    <subcellularLocation>
        <location evidence="1">Membrane</location>
        <topology evidence="1">Multi-pass membrane protein</topology>
    </subcellularLocation>
</comment>
<feature type="transmembrane region" description="Helical" evidence="7">
    <location>
        <begin position="455"/>
        <end position="479"/>
    </location>
</feature>
<dbReference type="InterPro" id="IPR036322">
    <property type="entry name" value="WD40_repeat_dom_sf"/>
</dbReference>
<dbReference type="InterPro" id="IPR056884">
    <property type="entry name" value="NPHP3-like_N"/>
</dbReference>
<dbReference type="Pfam" id="PF24883">
    <property type="entry name" value="NPHP3_N"/>
    <property type="match status" value="1"/>
</dbReference>
<evidence type="ECO:0000259" key="9">
    <source>
        <dbReference type="Pfam" id="PF24883"/>
    </source>
</evidence>
<reference evidence="10" key="1">
    <citation type="submission" date="2021-02" db="EMBL/GenBank/DDBJ databases">
        <authorList>
            <person name="Nowell W R."/>
        </authorList>
    </citation>
    <scope>NUCLEOTIDE SEQUENCE</scope>
    <source>
        <strain evidence="10">Ploen Becks lab</strain>
    </source>
</reference>
<keyword evidence="11" id="KW-1185">Reference proteome</keyword>
<dbReference type="Gene3D" id="3.40.50.300">
    <property type="entry name" value="P-loop containing nucleotide triphosphate hydrolases"/>
    <property type="match status" value="1"/>
</dbReference>
<keyword evidence="3 7" id="KW-0812">Transmembrane</keyword>
<feature type="transmembrane region" description="Helical" evidence="7">
    <location>
        <begin position="81"/>
        <end position="103"/>
    </location>
</feature>
<evidence type="ECO:0000256" key="5">
    <source>
        <dbReference type="ARBA" id="ARBA00022989"/>
    </source>
</evidence>
<feature type="transmembrane region" description="Helical" evidence="7">
    <location>
        <begin position="310"/>
        <end position="339"/>
    </location>
</feature>
<dbReference type="InterPro" id="IPR038377">
    <property type="entry name" value="Na/Glc_symporter_sf"/>
</dbReference>
<evidence type="ECO:0000256" key="4">
    <source>
        <dbReference type="ARBA" id="ARBA00022737"/>
    </source>
</evidence>
<name>A0A813Q672_9BILA</name>
<feature type="transmembrane region" description="Helical" evidence="7">
    <location>
        <begin position="242"/>
        <end position="263"/>
    </location>
</feature>
<evidence type="ECO:0000259" key="8">
    <source>
        <dbReference type="Pfam" id="PF13271"/>
    </source>
</evidence>
<dbReference type="PANTHER" id="PTHR11819">
    <property type="entry name" value="SOLUTE CARRIER FAMILY 5"/>
    <property type="match status" value="1"/>
</dbReference>
<feature type="transmembrane region" description="Helical" evidence="7">
    <location>
        <begin position="7"/>
        <end position="27"/>
    </location>
</feature>
<keyword evidence="6 7" id="KW-0472">Membrane</keyword>
<feature type="domain" description="Nephrocystin 3-like N-terminal" evidence="9">
    <location>
        <begin position="1010"/>
        <end position="1133"/>
    </location>
</feature>
<accession>A0A813Q672</accession>
<dbReference type="InterPro" id="IPR027417">
    <property type="entry name" value="P-loop_NTPase"/>
</dbReference>
<feature type="transmembrane region" description="Helical" evidence="7">
    <location>
        <begin position="351"/>
        <end position="372"/>
    </location>
</feature>
<comment type="caution">
    <text evidence="10">The sequence shown here is derived from an EMBL/GenBank/DDBJ whole genome shotgun (WGS) entry which is preliminary data.</text>
</comment>
<evidence type="ECO:0000256" key="3">
    <source>
        <dbReference type="ARBA" id="ARBA00022692"/>
    </source>
</evidence>
<dbReference type="SUPFAM" id="SSF52540">
    <property type="entry name" value="P-loop containing nucleoside triphosphate hydrolases"/>
    <property type="match status" value="1"/>
</dbReference>
<dbReference type="GO" id="GO:0005412">
    <property type="term" value="F:D-glucose:sodium symporter activity"/>
    <property type="evidence" value="ECO:0007669"/>
    <property type="project" value="TreeGrafter"/>
</dbReference>
<dbReference type="Pfam" id="PF13271">
    <property type="entry name" value="DUF4062"/>
    <property type="match status" value="1"/>
</dbReference>
<feature type="transmembrane region" description="Helical" evidence="7">
    <location>
        <begin position="384"/>
        <end position="406"/>
    </location>
</feature>
<organism evidence="10 11">
    <name type="scientific">Brachionus calyciflorus</name>
    <dbReference type="NCBI Taxonomy" id="104777"/>
    <lineage>
        <taxon>Eukaryota</taxon>
        <taxon>Metazoa</taxon>
        <taxon>Spiralia</taxon>
        <taxon>Gnathifera</taxon>
        <taxon>Rotifera</taxon>
        <taxon>Eurotatoria</taxon>
        <taxon>Monogononta</taxon>
        <taxon>Pseudotrocha</taxon>
        <taxon>Ploima</taxon>
        <taxon>Brachionidae</taxon>
        <taxon>Brachionus</taxon>
    </lineage>
</organism>
<evidence type="ECO:0000313" key="10">
    <source>
        <dbReference type="EMBL" id="CAF0762746.1"/>
    </source>
</evidence>
<dbReference type="PROSITE" id="PS50283">
    <property type="entry name" value="NA_SOLUT_SYMP_3"/>
    <property type="match status" value="1"/>
</dbReference>
<evidence type="ECO:0000256" key="7">
    <source>
        <dbReference type="SAM" id="Phobius"/>
    </source>
</evidence>
<dbReference type="EMBL" id="CAJNOC010000448">
    <property type="protein sequence ID" value="CAF0762746.1"/>
    <property type="molecule type" value="Genomic_DNA"/>
</dbReference>
<comment type="similarity">
    <text evidence="2">Belongs to the sodium:solute symporter (SSF) (TC 2.A.21) family.</text>
</comment>
<dbReference type="InterPro" id="IPR025139">
    <property type="entry name" value="DUF4062"/>
</dbReference>
<gene>
    <name evidence="10" type="ORF">OXX778_LOCUS4522</name>
</gene>
<dbReference type="Pfam" id="PF00474">
    <property type="entry name" value="SSF"/>
    <property type="match status" value="2"/>
</dbReference>
<feature type="domain" description="DUF4062" evidence="8">
    <location>
        <begin position="636"/>
        <end position="725"/>
    </location>
</feature>
<dbReference type="Gene3D" id="1.20.1730.10">
    <property type="entry name" value="Sodium/glucose cotransporter"/>
    <property type="match status" value="2"/>
</dbReference>
<feature type="transmembrane region" description="Helical" evidence="7">
    <location>
        <begin position="413"/>
        <end position="435"/>
    </location>
</feature>
<feature type="transmembrane region" description="Helical" evidence="7">
    <location>
        <begin position="123"/>
        <end position="149"/>
    </location>
</feature>
<proteinExistence type="inferred from homology"/>